<gene>
    <name evidence="1" type="ORF">GCM10022286_05240</name>
</gene>
<reference evidence="1" key="2">
    <citation type="submission" date="2023-12" db="EMBL/GenBank/DDBJ databases">
        <authorList>
            <person name="Sun Q."/>
            <person name="Inoue M."/>
        </authorList>
    </citation>
    <scope>NUCLEOTIDE SEQUENCE</scope>
    <source>
        <strain evidence="1">JCM 17590</strain>
    </source>
</reference>
<accession>A0ABP7ZF02</accession>
<dbReference type="EMBL" id="BAABBV010000001">
    <property type="protein sequence ID" value="GAA4155796.1"/>
    <property type="molecule type" value="Genomic_DNA"/>
</dbReference>
<evidence type="ECO:0000313" key="1">
    <source>
        <dbReference type="EMBL" id="GAA4155796.1"/>
    </source>
</evidence>
<sequence length="53" mass="5579">MVPVAVGDTLDADGLEMAVRVGREAAPHALNVSARAAETTTAEAARTRSFIRR</sequence>
<evidence type="ECO:0000313" key="2">
    <source>
        <dbReference type="Proteomes" id="UP001415169"/>
    </source>
</evidence>
<proteinExistence type="predicted"/>
<keyword evidence="2" id="KW-1185">Reference proteome</keyword>
<comment type="caution">
    <text evidence="1">The sequence shown here is derived from an EMBL/GenBank/DDBJ whole genome shotgun (WGS) entry which is preliminary data.</text>
</comment>
<reference evidence="1" key="1">
    <citation type="journal article" date="2014" name="Int. J. Syst. Evol. Microbiol.">
        <title>Complete genome of a new Firmicutes species belonging to the dominant human colonic microbiota ('Ruminococcus bicirculans') reveals two chromosomes and a selective capacity to utilize plant glucans.</title>
        <authorList>
            <consortium name="NISC Comparative Sequencing Program"/>
            <person name="Wegmann U."/>
            <person name="Louis P."/>
            <person name="Goesmann A."/>
            <person name="Henrissat B."/>
            <person name="Duncan S.H."/>
            <person name="Flint H.J."/>
        </authorList>
    </citation>
    <scope>NUCLEOTIDE SEQUENCE</scope>
    <source>
        <strain evidence="1">JCM 17590</strain>
    </source>
</reference>
<name>A0ABP7ZF02_9MICO</name>
<dbReference type="Proteomes" id="UP001415169">
    <property type="component" value="Unassembled WGS sequence"/>
</dbReference>
<organism evidence="1 2">
    <name type="scientific">Gryllotalpicola daejeonensis</name>
    <dbReference type="NCBI Taxonomy" id="993087"/>
    <lineage>
        <taxon>Bacteria</taxon>
        <taxon>Bacillati</taxon>
        <taxon>Actinomycetota</taxon>
        <taxon>Actinomycetes</taxon>
        <taxon>Micrococcales</taxon>
        <taxon>Microbacteriaceae</taxon>
        <taxon>Gryllotalpicola</taxon>
    </lineage>
</organism>
<protein>
    <submittedName>
        <fullName evidence="1">Uncharacterized protein</fullName>
    </submittedName>
</protein>